<dbReference type="SMART" id="SM00320">
    <property type="entry name" value="WD40"/>
    <property type="match status" value="3"/>
</dbReference>
<reference evidence="4 5" key="1">
    <citation type="submission" date="2018-03" db="EMBL/GenBank/DDBJ databases">
        <title>Genomic Encyclopedia of Archaeal and Bacterial Type Strains, Phase II (KMG-II): from individual species to whole genera.</title>
        <authorList>
            <person name="Goeker M."/>
        </authorList>
    </citation>
    <scope>NUCLEOTIDE SEQUENCE [LARGE SCALE GENOMIC DNA]</scope>
    <source>
        <strain evidence="4 5">DSM 45348</strain>
    </source>
</reference>
<evidence type="ECO:0000313" key="4">
    <source>
        <dbReference type="EMBL" id="PRY27677.1"/>
    </source>
</evidence>
<keyword evidence="2" id="KW-0677">Repeat</keyword>
<accession>A0A2T0S2P3</accession>
<name>A0A2T0S2P3_9ACTN</name>
<evidence type="ECO:0000256" key="3">
    <source>
        <dbReference type="PROSITE-ProRule" id="PRU00221"/>
    </source>
</evidence>
<dbReference type="InterPro" id="IPR001680">
    <property type="entry name" value="WD40_rpt"/>
</dbReference>
<dbReference type="AlphaFoldDB" id="A0A2T0S2P3"/>
<protein>
    <submittedName>
        <fullName evidence="4">WD40 repeat protein</fullName>
    </submittedName>
</protein>
<evidence type="ECO:0000256" key="2">
    <source>
        <dbReference type="ARBA" id="ARBA00022737"/>
    </source>
</evidence>
<sequence length="357" mass="37932">MDTHDGQPIGPVTALAAGRWAGRPVFASGGADGAVRFWDTATRQPAGPALTAHTGEVDFVAFAGPDRDLLVTGGDDEVLRWSPGDGAPHAEPVVRSGSVIAYGMTELDGSAVVSVGTRDGWVRLYDVATGSPRGELYAGQDVHLLEGADIGVLDGRLVALTVVHDRAVPTSAMLPIATVWDVASGKPLHDEPWRVPEETATACRLVTVDGRLIAVTGIDTTAQYDVEDEDDFPYQSEFFYETVLHFRLADVARDEELNYCTVGAPGHATVARSARGPVVLVALDSSEVVALDPHLGDKPGESPEFCYTWHGAPVTGVATAEVNGRTIVASGDRGGSLRFWDLDAPDPDRTHTMLHQY</sequence>
<dbReference type="Gene3D" id="2.130.10.10">
    <property type="entry name" value="YVTN repeat-like/Quinoprotein amine dehydrogenase"/>
    <property type="match status" value="2"/>
</dbReference>
<organism evidence="4 5">
    <name type="scientific">Pseudosporangium ferrugineum</name>
    <dbReference type="NCBI Taxonomy" id="439699"/>
    <lineage>
        <taxon>Bacteria</taxon>
        <taxon>Bacillati</taxon>
        <taxon>Actinomycetota</taxon>
        <taxon>Actinomycetes</taxon>
        <taxon>Micromonosporales</taxon>
        <taxon>Micromonosporaceae</taxon>
        <taxon>Pseudosporangium</taxon>
    </lineage>
</organism>
<keyword evidence="1 3" id="KW-0853">WD repeat</keyword>
<evidence type="ECO:0000313" key="5">
    <source>
        <dbReference type="Proteomes" id="UP000239209"/>
    </source>
</evidence>
<feature type="repeat" description="WD" evidence="3">
    <location>
        <begin position="26"/>
        <end position="48"/>
    </location>
</feature>
<dbReference type="InterPro" id="IPR036322">
    <property type="entry name" value="WD40_repeat_dom_sf"/>
</dbReference>
<proteinExistence type="predicted"/>
<dbReference type="PANTHER" id="PTHR22847">
    <property type="entry name" value="WD40 REPEAT PROTEIN"/>
    <property type="match status" value="1"/>
</dbReference>
<dbReference type="EMBL" id="PVZG01000010">
    <property type="protein sequence ID" value="PRY27677.1"/>
    <property type="molecule type" value="Genomic_DNA"/>
</dbReference>
<dbReference type="PROSITE" id="PS50082">
    <property type="entry name" value="WD_REPEATS_2"/>
    <property type="match status" value="1"/>
</dbReference>
<dbReference type="GO" id="GO:0042393">
    <property type="term" value="F:histone binding"/>
    <property type="evidence" value="ECO:0007669"/>
    <property type="project" value="TreeGrafter"/>
</dbReference>
<gene>
    <name evidence="4" type="ORF">CLV70_110264</name>
</gene>
<dbReference type="Proteomes" id="UP000239209">
    <property type="component" value="Unassembled WGS sequence"/>
</dbReference>
<evidence type="ECO:0000256" key="1">
    <source>
        <dbReference type="ARBA" id="ARBA00022574"/>
    </source>
</evidence>
<keyword evidence="5" id="KW-1185">Reference proteome</keyword>
<dbReference type="InterPro" id="IPR015943">
    <property type="entry name" value="WD40/YVTN_repeat-like_dom_sf"/>
</dbReference>
<dbReference type="Pfam" id="PF00400">
    <property type="entry name" value="WD40"/>
    <property type="match status" value="2"/>
</dbReference>
<comment type="caution">
    <text evidence="4">The sequence shown here is derived from an EMBL/GenBank/DDBJ whole genome shotgun (WGS) entry which is preliminary data.</text>
</comment>
<dbReference type="SUPFAM" id="SSF50978">
    <property type="entry name" value="WD40 repeat-like"/>
    <property type="match status" value="1"/>
</dbReference>
<dbReference type="PANTHER" id="PTHR22847:SF637">
    <property type="entry name" value="WD REPEAT DOMAIN 5B"/>
    <property type="match status" value="1"/>
</dbReference>